<reference evidence="1 2" key="1">
    <citation type="submission" date="2022-05" db="EMBL/GenBank/DDBJ databases">
        <title>Novel Pseudomonas spp. Isolated from a Rainbow Trout Aquaculture Facility.</title>
        <authorList>
            <person name="Testerman T."/>
            <person name="Graf J."/>
        </authorList>
    </citation>
    <scope>NUCLEOTIDE SEQUENCE [LARGE SCALE GENOMIC DNA]</scope>
    <source>
        <strain evidence="1 2">ID681</strain>
    </source>
</reference>
<protein>
    <submittedName>
        <fullName evidence="1">Uncharacterized protein</fullName>
    </submittedName>
</protein>
<dbReference type="Proteomes" id="UP001148203">
    <property type="component" value="Unassembled WGS sequence"/>
</dbReference>
<comment type="caution">
    <text evidence="1">The sequence shown here is derived from an EMBL/GenBank/DDBJ whole genome shotgun (WGS) entry which is preliminary data.</text>
</comment>
<sequence length="224" mass="24243">MTYGLSVRNDNNYIQIDSEAPRLCCVCEGTYAGTAAVTVGFPNVITSQEPPCVFIRPDPVQGTVLYGSMNIAGGPGAWTGFSIQLANITSVTGGTWFAAVFAATTQSDYGMRIWDAAGNPIYDTGSPAIAVSTAANDWPFVGMTQLEIAIAYTYVCQLPRPIGPHDHFMINPFSRWLLCAHPGNSLRMGVTVDYANNQLLMFAMGFTAWTDIGRHAAVFARIRR</sequence>
<proteinExistence type="predicted"/>
<accession>A0ABT5NRG0</accession>
<gene>
    <name evidence="1" type="ORF">M5G11_09430</name>
</gene>
<keyword evidence="2" id="KW-1185">Reference proteome</keyword>
<evidence type="ECO:0000313" key="1">
    <source>
        <dbReference type="EMBL" id="MDD0990757.1"/>
    </source>
</evidence>
<dbReference type="RefSeq" id="WP_273913984.1">
    <property type="nucleotide sequence ID" value="NZ_JAMDGX010000125.1"/>
</dbReference>
<organism evidence="1 2">
    <name type="scientific">Pseudomonas fontis</name>
    <dbReference type="NCBI Taxonomy" id="2942633"/>
    <lineage>
        <taxon>Bacteria</taxon>
        <taxon>Pseudomonadati</taxon>
        <taxon>Pseudomonadota</taxon>
        <taxon>Gammaproteobacteria</taxon>
        <taxon>Pseudomonadales</taxon>
        <taxon>Pseudomonadaceae</taxon>
        <taxon>Pseudomonas</taxon>
    </lineage>
</organism>
<evidence type="ECO:0000313" key="2">
    <source>
        <dbReference type="Proteomes" id="UP001148203"/>
    </source>
</evidence>
<name>A0ABT5NRG0_9PSED</name>
<dbReference type="EMBL" id="JAMDGY010000023">
    <property type="protein sequence ID" value="MDD0990757.1"/>
    <property type="molecule type" value="Genomic_DNA"/>
</dbReference>